<evidence type="ECO:0000259" key="4">
    <source>
        <dbReference type="Pfam" id="PF00930"/>
    </source>
</evidence>
<dbReference type="SUPFAM" id="SSF53474">
    <property type="entry name" value="alpha/beta-Hydrolases"/>
    <property type="match status" value="1"/>
</dbReference>
<dbReference type="InterPro" id="IPR050278">
    <property type="entry name" value="Serine_Prot_S9B/DPPIV"/>
</dbReference>
<feature type="chain" id="PRO_5036781513" evidence="2">
    <location>
        <begin position="20"/>
        <end position="734"/>
    </location>
</feature>
<dbReference type="InterPro" id="IPR029058">
    <property type="entry name" value="AB_hydrolase_fold"/>
</dbReference>
<reference evidence="5" key="1">
    <citation type="submission" date="2020-04" db="EMBL/GenBank/DDBJ databases">
        <title>Deep metagenomics examines the oral microbiome during advanced dental caries in children, revealing novel taxa and co-occurrences with host molecules.</title>
        <authorList>
            <person name="Baker J.L."/>
            <person name="Morton J.T."/>
            <person name="Dinis M."/>
            <person name="Alvarez R."/>
            <person name="Tran N.C."/>
            <person name="Knight R."/>
            <person name="Edlund A."/>
        </authorList>
    </citation>
    <scope>NUCLEOTIDE SEQUENCE</scope>
    <source>
        <strain evidence="5">JCVI_34_bin.1</strain>
    </source>
</reference>
<name>A0A929RVZ7_9BACT</name>
<gene>
    <name evidence="5" type="ORF">HXK21_01445</name>
</gene>
<comment type="caution">
    <text evidence="5">The sequence shown here is derived from an EMBL/GenBank/DDBJ whole genome shotgun (WGS) entry which is preliminary data.</text>
</comment>
<dbReference type="Pfam" id="PF00930">
    <property type="entry name" value="DPPIV_N"/>
    <property type="match status" value="1"/>
</dbReference>
<feature type="domain" description="Dipeptidylpeptidase IV N-terminal" evidence="4">
    <location>
        <begin position="99"/>
        <end position="450"/>
    </location>
</feature>
<dbReference type="FunFam" id="3.40.50.1820:FF:000003">
    <property type="entry name" value="Dipeptidyl peptidase 4"/>
    <property type="match status" value="1"/>
</dbReference>
<accession>A0A929RVZ7</accession>
<dbReference type="EMBL" id="JABZGR010000002">
    <property type="protein sequence ID" value="MBF0969696.1"/>
    <property type="molecule type" value="Genomic_DNA"/>
</dbReference>
<dbReference type="Pfam" id="PF00326">
    <property type="entry name" value="Peptidase_S9"/>
    <property type="match status" value="1"/>
</dbReference>
<dbReference type="PANTHER" id="PTHR11731">
    <property type="entry name" value="PROTEASE FAMILY S9B,C DIPEPTIDYL-PEPTIDASE IV-RELATED"/>
    <property type="match status" value="1"/>
</dbReference>
<dbReference type="RefSeq" id="WP_303762796.1">
    <property type="nucleotide sequence ID" value="NZ_JABZGR010000002.1"/>
</dbReference>
<evidence type="ECO:0000313" key="6">
    <source>
        <dbReference type="Proteomes" id="UP000704068"/>
    </source>
</evidence>
<feature type="domain" description="Peptidase S9 prolyl oligopeptidase catalytic" evidence="3">
    <location>
        <begin position="542"/>
        <end position="733"/>
    </location>
</feature>
<dbReference type="AlphaFoldDB" id="A0A929RVZ7"/>
<evidence type="ECO:0000256" key="2">
    <source>
        <dbReference type="SAM" id="SignalP"/>
    </source>
</evidence>
<feature type="signal peptide" evidence="2">
    <location>
        <begin position="1"/>
        <end position="19"/>
    </location>
</feature>
<sequence>MKYFLTAALALAAWCGLSAQKPTTQPLRLEDVVHGVFAPNYIYGVRPAADGETYTQISDDGARIIRRSFKTGQEVGTLFDCNTARGPVTLTRIDGYIMSPDASKILLQTETKMIYRRSSTAVYYIFDIQNNKFERLSDGGPQQVPHFSPDGTMVAFVRANNLFLVKLLFNNAESQVTTDGKFNEVLNGIPDWVNEEEFSTNCSFDFSADSKMLAWVRYDESKVPVYSIQEYKGAYPTLKQFDEYPGYYNYKYPVAGAKNADVCVKSFDIKAGVTRTMDVPVDSDGYIPRICFTSDPEKLAVVTLNRHQDRMDIYMVNPRSTVAKLVLRETDKKYLVEAAYNDLTFYPGRFVLTSQRSGYKQLYLYDLNGTQLRRLTNGDYDVTTFYGYDPATERTYYQSAAESPLRRAVYVAEKNGKTRRLSTQVGTNAATFSTNFKYFLNVYSNLTTPPITTLCDANGKTLTTLVDNAELKQRVADKVGTKELFSFTTPDGVSLNGWMVKPRNFDPSKKYPVIMYQYSGPGSQEVKDAWSIGSYGGGLFESYMAQNGYIFVCVDGRGTGFRGADFEKCTYLRLGEQEAKDQVETAVYLSSLPYVDGSRIGIWGWSFGGFNTLMAMSEGRPVFKAGVAVAAPSNWKYYDTVYTERYMRTPKENPGYDINPINRAAKLHGALLLVHGTADDNVHYRNCTEYSEALVQANKQFQMQIYTNRNHFINGGNTRLHLYERMTKFFFDNL</sequence>
<dbReference type="InterPro" id="IPR001375">
    <property type="entry name" value="Peptidase_S9_cat"/>
</dbReference>
<dbReference type="Gene3D" id="2.140.10.30">
    <property type="entry name" value="Dipeptidylpeptidase IV, N-terminal domain"/>
    <property type="match status" value="1"/>
</dbReference>
<dbReference type="Proteomes" id="UP000704068">
    <property type="component" value="Unassembled WGS sequence"/>
</dbReference>
<evidence type="ECO:0000259" key="3">
    <source>
        <dbReference type="Pfam" id="PF00326"/>
    </source>
</evidence>
<dbReference type="GO" id="GO:0008236">
    <property type="term" value="F:serine-type peptidase activity"/>
    <property type="evidence" value="ECO:0007669"/>
    <property type="project" value="InterPro"/>
</dbReference>
<dbReference type="GO" id="GO:0006508">
    <property type="term" value="P:proteolysis"/>
    <property type="evidence" value="ECO:0007669"/>
    <property type="project" value="InterPro"/>
</dbReference>
<keyword evidence="2" id="KW-0732">Signal</keyword>
<organism evidence="5 6">
    <name type="scientific">Alloprevotella tannerae</name>
    <dbReference type="NCBI Taxonomy" id="76122"/>
    <lineage>
        <taxon>Bacteria</taxon>
        <taxon>Pseudomonadati</taxon>
        <taxon>Bacteroidota</taxon>
        <taxon>Bacteroidia</taxon>
        <taxon>Bacteroidales</taxon>
        <taxon>Prevotellaceae</taxon>
        <taxon>Alloprevotella</taxon>
    </lineage>
</organism>
<dbReference type="GO" id="GO:0008239">
    <property type="term" value="F:dipeptidyl-peptidase activity"/>
    <property type="evidence" value="ECO:0007669"/>
    <property type="project" value="TreeGrafter"/>
</dbReference>
<protein>
    <submittedName>
        <fullName evidence="5">S9 family peptidase</fullName>
    </submittedName>
</protein>
<evidence type="ECO:0000256" key="1">
    <source>
        <dbReference type="ARBA" id="ARBA00023180"/>
    </source>
</evidence>
<dbReference type="PANTHER" id="PTHR11731:SF193">
    <property type="entry name" value="DIPEPTIDYL PEPTIDASE 9"/>
    <property type="match status" value="1"/>
</dbReference>
<proteinExistence type="predicted"/>
<dbReference type="SUPFAM" id="SSF82171">
    <property type="entry name" value="DPP6 N-terminal domain-like"/>
    <property type="match status" value="1"/>
</dbReference>
<dbReference type="Gene3D" id="3.40.50.1820">
    <property type="entry name" value="alpha/beta hydrolase"/>
    <property type="match status" value="1"/>
</dbReference>
<evidence type="ECO:0000313" key="5">
    <source>
        <dbReference type="EMBL" id="MBF0969696.1"/>
    </source>
</evidence>
<keyword evidence="1" id="KW-0325">Glycoprotein</keyword>
<dbReference type="InterPro" id="IPR002469">
    <property type="entry name" value="Peptidase_S9B_N"/>
</dbReference>